<evidence type="ECO:0000313" key="2">
    <source>
        <dbReference type="EMBL" id="KAK6779394.1"/>
    </source>
</evidence>
<accession>A0AAN8Y4W4</accession>
<gene>
    <name evidence="2" type="ORF">RDI58_021578</name>
</gene>
<reference evidence="2 3" key="1">
    <citation type="submission" date="2024-02" db="EMBL/GenBank/DDBJ databases">
        <title>de novo genome assembly of Solanum bulbocastanum strain 11H21.</title>
        <authorList>
            <person name="Hosaka A.J."/>
        </authorList>
    </citation>
    <scope>NUCLEOTIDE SEQUENCE [LARGE SCALE GENOMIC DNA]</scope>
    <source>
        <tissue evidence="2">Young leaves</tissue>
    </source>
</reference>
<comment type="caution">
    <text evidence="2">The sequence shown here is derived from an EMBL/GenBank/DDBJ whole genome shotgun (WGS) entry which is preliminary data.</text>
</comment>
<protein>
    <submittedName>
        <fullName evidence="2">Uncharacterized protein</fullName>
    </submittedName>
</protein>
<organism evidence="2 3">
    <name type="scientific">Solanum bulbocastanum</name>
    <name type="common">Wild potato</name>
    <dbReference type="NCBI Taxonomy" id="147425"/>
    <lineage>
        <taxon>Eukaryota</taxon>
        <taxon>Viridiplantae</taxon>
        <taxon>Streptophyta</taxon>
        <taxon>Embryophyta</taxon>
        <taxon>Tracheophyta</taxon>
        <taxon>Spermatophyta</taxon>
        <taxon>Magnoliopsida</taxon>
        <taxon>eudicotyledons</taxon>
        <taxon>Gunneridae</taxon>
        <taxon>Pentapetalae</taxon>
        <taxon>asterids</taxon>
        <taxon>lamiids</taxon>
        <taxon>Solanales</taxon>
        <taxon>Solanaceae</taxon>
        <taxon>Solanoideae</taxon>
        <taxon>Solaneae</taxon>
        <taxon>Solanum</taxon>
    </lineage>
</organism>
<dbReference type="Proteomes" id="UP001371456">
    <property type="component" value="Unassembled WGS sequence"/>
</dbReference>
<keyword evidence="3" id="KW-1185">Reference proteome</keyword>
<sequence length="81" mass="8517">MLSDRSSDSRAGAGGGTSVDNGAADANYEPIAPVSVIVSPHVPTPAPESLELSENMRTCYVSEIVFDTLTSLSFTCILIRK</sequence>
<dbReference type="AlphaFoldDB" id="A0AAN8Y4W4"/>
<dbReference type="EMBL" id="JBANQN010000009">
    <property type="protein sequence ID" value="KAK6779394.1"/>
    <property type="molecule type" value="Genomic_DNA"/>
</dbReference>
<proteinExistence type="predicted"/>
<evidence type="ECO:0000256" key="1">
    <source>
        <dbReference type="SAM" id="MobiDB-lite"/>
    </source>
</evidence>
<name>A0AAN8Y4W4_SOLBU</name>
<evidence type="ECO:0000313" key="3">
    <source>
        <dbReference type="Proteomes" id="UP001371456"/>
    </source>
</evidence>
<feature type="region of interest" description="Disordered" evidence="1">
    <location>
        <begin position="1"/>
        <end position="24"/>
    </location>
</feature>